<feature type="chain" id="PRO_5019513403" evidence="3">
    <location>
        <begin position="24"/>
        <end position="321"/>
    </location>
</feature>
<dbReference type="PANTHER" id="PTHR33607:SF2">
    <property type="entry name" value="ENDONUCLEASE-1"/>
    <property type="match status" value="1"/>
</dbReference>
<dbReference type="EC" id="3.1.-.-" evidence="4"/>
<organism evidence="4 5">
    <name type="scientific">Metamycoplasma orale</name>
    <name type="common">Mycoplasma orale</name>
    <dbReference type="NCBI Taxonomy" id="2121"/>
    <lineage>
        <taxon>Bacteria</taxon>
        <taxon>Bacillati</taxon>
        <taxon>Mycoplasmatota</taxon>
        <taxon>Mycoplasmoidales</taxon>
        <taxon>Metamycoplasmataceae</taxon>
        <taxon>Metamycoplasma</taxon>
    </lineage>
</organism>
<dbReference type="PANTHER" id="PTHR33607">
    <property type="entry name" value="ENDONUCLEASE-1"/>
    <property type="match status" value="1"/>
</dbReference>
<dbReference type="Proteomes" id="UP000290482">
    <property type="component" value="Chromosome"/>
</dbReference>
<dbReference type="Pfam" id="PF04231">
    <property type="entry name" value="Endonuclease_1"/>
    <property type="match status" value="1"/>
</dbReference>
<evidence type="ECO:0000313" key="4">
    <source>
        <dbReference type="EMBL" id="VEU55907.1"/>
    </source>
</evidence>
<dbReference type="OrthoDB" id="9801679at2"/>
<dbReference type="RefSeq" id="WP_022936119.1">
    <property type="nucleotide sequence ID" value="NZ_LR214940.1"/>
</dbReference>
<gene>
    <name evidence="4" type="primary">bsn_2</name>
    <name evidence="4" type="ORF">NCTC10112_00494</name>
</gene>
<sequence>MRHKKINYAFNLFAFLMPISLMAISAKCKNEKVPSVHDNTKPEIKKKIKYNNSINYYASLEGKKGKELYDAILDLQSKYKKGIGSYSDLYKIYKTAFIDKYFEKDETILDVYSENPDGKDPYEFKDDEYDGQGGKPRLGANKNAEGYMYNREHVIPQSWFNKITPTRHDPHFIWPTDKKVNEWRGNLPHFKVLNASKTSKNGTKINSSYCEPIDYFKGDFARAYFYFQGTHRNGYETDNAKKVFGNKGIFPYFNKEFLDCYLEWSTKDPVDIIEVDRNNEIAKQCQGLRNPFIDYPNLTKLIFDTENTETFHNLGVLEYSK</sequence>
<proteinExistence type="predicted"/>
<keyword evidence="3" id="KW-0732">Signal</keyword>
<evidence type="ECO:0000313" key="5">
    <source>
        <dbReference type="Proteomes" id="UP000290482"/>
    </source>
</evidence>
<accession>A0A448ZX94</accession>
<name>A0A448ZX94_METOS</name>
<dbReference type="KEGG" id="mob:NCTC10112_00494"/>
<keyword evidence="1" id="KW-0540">Nuclease</keyword>
<dbReference type="InterPro" id="IPR007346">
    <property type="entry name" value="Endonuclease-I"/>
</dbReference>
<dbReference type="InterPro" id="IPR044925">
    <property type="entry name" value="His-Me_finger_sf"/>
</dbReference>
<evidence type="ECO:0000256" key="2">
    <source>
        <dbReference type="ARBA" id="ARBA00022801"/>
    </source>
</evidence>
<evidence type="ECO:0000256" key="3">
    <source>
        <dbReference type="SAM" id="SignalP"/>
    </source>
</evidence>
<reference evidence="4 5" key="1">
    <citation type="submission" date="2019-01" db="EMBL/GenBank/DDBJ databases">
        <authorList>
            <consortium name="Pathogen Informatics"/>
        </authorList>
    </citation>
    <scope>NUCLEOTIDE SEQUENCE [LARGE SCALE GENOMIC DNA]</scope>
    <source>
        <strain evidence="4 5">NCTC10112</strain>
    </source>
</reference>
<protein>
    <submittedName>
        <fullName evidence="4">Extracellular ribonuclease</fullName>
        <ecNumber evidence="4">3.1.-.-</ecNumber>
    </submittedName>
</protein>
<feature type="signal peptide" evidence="3">
    <location>
        <begin position="1"/>
        <end position="23"/>
    </location>
</feature>
<keyword evidence="2 4" id="KW-0378">Hydrolase</keyword>
<dbReference type="EMBL" id="LR214940">
    <property type="protein sequence ID" value="VEU55907.1"/>
    <property type="molecule type" value="Genomic_DNA"/>
</dbReference>
<dbReference type="SUPFAM" id="SSF54060">
    <property type="entry name" value="His-Me finger endonucleases"/>
    <property type="match status" value="1"/>
</dbReference>
<evidence type="ECO:0000256" key="1">
    <source>
        <dbReference type="ARBA" id="ARBA00022722"/>
    </source>
</evidence>
<dbReference type="GO" id="GO:0016787">
    <property type="term" value="F:hydrolase activity"/>
    <property type="evidence" value="ECO:0007669"/>
    <property type="project" value="UniProtKB-KW"/>
</dbReference>
<keyword evidence="5" id="KW-1185">Reference proteome</keyword>
<dbReference type="AlphaFoldDB" id="A0A448ZX94"/>
<dbReference type="GO" id="GO:0004518">
    <property type="term" value="F:nuclease activity"/>
    <property type="evidence" value="ECO:0007669"/>
    <property type="project" value="UniProtKB-KW"/>
</dbReference>